<dbReference type="InterPro" id="IPR015870">
    <property type="entry name" value="UDP-acyl_N-AcGlcN_deAcase_N"/>
</dbReference>
<evidence type="ECO:0000313" key="11">
    <source>
        <dbReference type="EMBL" id="VAW15704.1"/>
    </source>
</evidence>
<organism evidence="11">
    <name type="scientific">hydrothermal vent metagenome</name>
    <dbReference type="NCBI Taxonomy" id="652676"/>
    <lineage>
        <taxon>unclassified sequences</taxon>
        <taxon>metagenomes</taxon>
        <taxon>ecological metagenomes</taxon>
    </lineage>
</organism>
<evidence type="ECO:0000256" key="2">
    <source>
        <dbReference type="ARBA" id="ARBA00005002"/>
    </source>
</evidence>
<comment type="catalytic activity">
    <reaction evidence="10">
        <text>a UDP-3-O-[(3R)-3-hydroxyacyl]-N-acetyl-alpha-D-glucosamine + H2O = a UDP-3-O-[(3R)-3-hydroxyacyl]-alpha-D-glucosamine + acetate</text>
        <dbReference type="Rhea" id="RHEA:67816"/>
        <dbReference type="ChEBI" id="CHEBI:15377"/>
        <dbReference type="ChEBI" id="CHEBI:30089"/>
        <dbReference type="ChEBI" id="CHEBI:137740"/>
        <dbReference type="ChEBI" id="CHEBI:173225"/>
        <dbReference type="EC" id="3.5.1.108"/>
    </reaction>
</comment>
<dbReference type="InterPro" id="IPR011334">
    <property type="entry name" value="UDP-acyl_GlcNac_deAcase_C"/>
</dbReference>
<comment type="pathway">
    <text evidence="2">Glycolipid biosynthesis; lipid IV(A) biosynthesis; lipid IV(A) from (3R)-3-hydroxytetradecanoyl-[acyl-carrier-protein] and UDP-N-acetyl-alpha-D-glucosamine: step 2/6.</text>
</comment>
<evidence type="ECO:0000256" key="9">
    <source>
        <dbReference type="ARBA" id="ARBA00023098"/>
    </source>
</evidence>
<dbReference type="InterPro" id="IPR004463">
    <property type="entry name" value="UDP-acyl_GlcNac_deAcase"/>
</dbReference>
<gene>
    <name evidence="11" type="ORF">MNBD_BACTEROID05-12</name>
</gene>
<reference evidence="11" key="1">
    <citation type="submission" date="2018-06" db="EMBL/GenBank/DDBJ databases">
        <authorList>
            <person name="Zhirakovskaya E."/>
        </authorList>
    </citation>
    <scope>NUCLEOTIDE SEQUENCE</scope>
</reference>
<keyword evidence="4" id="KW-0444">Lipid biosynthesis</keyword>
<dbReference type="UniPathway" id="UPA00359">
    <property type="reaction ID" value="UER00478"/>
</dbReference>
<dbReference type="Pfam" id="PF03331">
    <property type="entry name" value="LpxC"/>
    <property type="match status" value="1"/>
</dbReference>
<dbReference type="PANTHER" id="PTHR33694">
    <property type="entry name" value="UDP-3-O-ACYL-N-ACETYLGLUCOSAMINE DEACETYLASE 1, MITOCHONDRIAL-RELATED"/>
    <property type="match status" value="1"/>
</dbReference>
<dbReference type="InterPro" id="IPR020568">
    <property type="entry name" value="Ribosomal_Su5_D2-typ_SF"/>
</dbReference>
<dbReference type="EC" id="3.5.1.108" evidence="3"/>
<dbReference type="EMBL" id="UOEN01000282">
    <property type="protein sequence ID" value="VAW15704.1"/>
    <property type="molecule type" value="Genomic_DNA"/>
</dbReference>
<name>A0A3B0U4I9_9ZZZZ</name>
<comment type="cofactor">
    <cofactor evidence="1">
        <name>Zn(2+)</name>
        <dbReference type="ChEBI" id="CHEBI:29105"/>
    </cofactor>
</comment>
<sequence length="210" mass="23124">MKQKTIKENISLSGIGLHTGSEINLTLKPAQENEGINFIRTDVEGSPVIKAIPDNIHSEIKIPRCTSVNCGDVIIHTVEHFLSALRGVGIDNINIEIDGNELPGLDGSAKEYVEALKTAGIKELDENAQCYSVVEPVGVEHNGSFIYIVPSNDFKVSYTLDYDHSFLKSQYFSRVIDEEVFEKEIAPCRTFCLEKEAQELIRGGLGKGAN</sequence>
<dbReference type="PANTHER" id="PTHR33694:SF1">
    <property type="entry name" value="UDP-3-O-ACYL-N-ACETYLGLUCOSAMINE DEACETYLASE 1, MITOCHONDRIAL-RELATED"/>
    <property type="match status" value="1"/>
</dbReference>
<keyword evidence="9" id="KW-0443">Lipid metabolism</keyword>
<dbReference type="GO" id="GO:0103117">
    <property type="term" value="F:UDP-3-O-acyl-N-acetylglucosamine deacetylase activity"/>
    <property type="evidence" value="ECO:0007669"/>
    <property type="project" value="UniProtKB-EC"/>
</dbReference>
<proteinExistence type="predicted"/>
<keyword evidence="5" id="KW-0441">Lipid A biosynthesis</keyword>
<feature type="non-terminal residue" evidence="11">
    <location>
        <position position="210"/>
    </location>
</feature>
<evidence type="ECO:0000256" key="3">
    <source>
        <dbReference type="ARBA" id="ARBA00012745"/>
    </source>
</evidence>
<evidence type="ECO:0000256" key="7">
    <source>
        <dbReference type="ARBA" id="ARBA00022801"/>
    </source>
</evidence>
<keyword evidence="8" id="KW-0862">Zinc</keyword>
<evidence type="ECO:0000256" key="1">
    <source>
        <dbReference type="ARBA" id="ARBA00001947"/>
    </source>
</evidence>
<keyword evidence="7 11" id="KW-0378">Hydrolase</keyword>
<keyword evidence="6" id="KW-0479">Metal-binding</keyword>
<dbReference type="GO" id="GO:0009245">
    <property type="term" value="P:lipid A biosynthetic process"/>
    <property type="evidence" value="ECO:0007669"/>
    <property type="project" value="UniProtKB-KW"/>
</dbReference>
<evidence type="ECO:0000256" key="8">
    <source>
        <dbReference type="ARBA" id="ARBA00022833"/>
    </source>
</evidence>
<dbReference type="Gene3D" id="3.30.230.20">
    <property type="entry name" value="lpxc deacetylase, domain 1"/>
    <property type="match status" value="1"/>
</dbReference>
<evidence type="ECO:0000256" key="4">
    <source>
        <dbReference type="ARBA" id="ARBA00022516"/>
    </source>
</evidence>
<protein>
    <recommendedName>
        <fullName evidence="3">UDP-3-O-acyl-N-acetylglucosamine deacetylase</fullName>
        <ecNumber evidence="3">3.5.1.108</ecNumber>
    </recommendedName>
</protein>
<dbReference type="GO" id="GO:0046872">
    <property type="term" value="F:metal ion binding"/>
    <property type="evidence" value="ECO:0007669"/>
    <property type="project" value="UniProtKB-KW"/>
</dbReference>
<evidence type="ECO:0000256" key="10">
    <source>
        <dbReference type="ARBA" id="ARBA00024535"/>
    </source>
</evidence>
<evidence type="ECO:0000256" key="6">
    <source>
        <dbReference type="ARBA" id="ARBA00022723"/>
    </source>
</evidence>
<dbReference type="SUPFAM" id="SSF54211">
    <property type="entry name" value="Ribosomal protein S5 domain 2-like"/>
    <property type="match status" value="2"/>
</dbReference>
<accession>A0A3B0U4I9</accession>
<dbReference type="GO" id="GO:0016020">
    <property type="term" value="C:membrane"/>
    <property type="evidence" value="ECO:0007669"/>
    <property type="project" value="GOC"/>
</dbReference>
<dbReference type="AlphaFoldDB" id="A0A3B0U4I9"/>
<dbReference type="Gene3D" id="3.30.1700.10">
    <property type="entry name" value="lpxc deacetylase, domain 2"/>
    <property type="match status" value="1"/>
</dbReference>
<evidence type="ECO:0000256" key="5">
    <source>
        <dbReference type="ARBA" id="ARBA00022556"/>
    </source>
</evidence>